<proteinExistence type="predicted"/>
<name>A0A9D9DX80_9FIRM</name>
<evidence type="ECO:0000313" key="1">
    <source>
        <dbReference type="EMBL" id="MBO8434146.1"/>
    </source>
</evidence>
<comment type="caution">
    <text evidence="1">The sequence shown here is derived from an EMBL/GenBank/DDBJ whole genome shotgun (WGS) entry which is preliminary data.</text>
</comment>
<dbReference type="EMBL" id="JADIMX010000044">
    <property type="protein sequence ID" value="MBO8434146.1"/>
    <property type="molecule type" value="Genomic_DNA"/>
</dbReference>
<protein>
    <submittedName>
        <fullName evidence="1">HK97 gp10 family phage protein</fullName>
    </submittedName>
</protein>
<dbReference type="AlphaFoldDB" id="A0A9D9DX80"/>
<dbReference type="Proteomes" id="UP000823611">
    <property type="component" value="Unassembled WGS sequence"/>
</dbReference>
<gene>
    <name evidence="1" type="ORF">IAC55_02325</name>
</gene>
<sequence>MSRNGFDVRELEKFRDNLVEFENKLDVFISDCAKELTARLLREVIKRTPVKTGTLRRNWQVGEVNINGDVYTVSVINQTEYAMYVEYGHRTKNDGWSSGRFMLTISAEEIQRKSPQIIEKFIAQKLGEYLK</sequence>
<dbReference type="Pfam" id="PF04883">
    <property type="entry name" value="HK97-gp10_like"/>
    <property type="match status" value="1"/>
</dbReference>
<reference evidence="1" key="2">
    <citation type="journal article" date="2021" name="PeerJ">
        <title>Extensive microbial diversity within the chicken gut microbiome revealed by metagenomics and culture.</title>
        <authorList>
            <person name="Gilroy R."/>
            <person name="Ravi A."/>
            <person name="Getino M."/>
            <person name="Pursley I."/>
            <person name="Horton D.L."/>
            <person name="Alikhan N.F."/>
            <person name="Baker D."/>
            <person name="Gharbi K."/>
            <person name="Hall N."/>
            <person name="Watson M."/>
            <person name="Adriaenssens E.M."/>
            <person name="Foster-Nyarko E."/>
            <person name="Jarju S."/>
            <person name="Secka A."/>
            <person name="Antonio M."/>
            <person name="Oren A."/>
            <person name="Chaudhuri R.R."/>
            <person name="La Ragione R."/>
            <person name="Hildebrand F."/>
            <person name="Pallen M.J."/>
        </authorList>
    </citation>
    <scope>NUCLEOTIDE SEQUENCE</scope>
    <source>
        <strain evidence="1">F6-4510</strain>
    </source>
</reference>
<dbReference type="InterPro" id="IPR010064">
    <property type="entry name" value="HK97-gp10_tail"/>
</dbReference>
<organism evidence="1 2">
    <name type="scientific">Candidatus Fimicola merdigallinarum</name>
    <dbReference type="NCBI Taxonomy" id="2840819"/>
    <lineage>
        <taxon>Bacteria</taxon>
        <taxon>Bacillati</taxon>
        <taxon>Bacillota</taxon>
        <taxon>Clostridia</taxon>
        <taxon>Lachnospirales</taxon>
        <taxon>Lachnospiraceae</taxon>
        <taxon>Lachnospiraceae incertae sedis</taxon>
        <taxon>Candidatus Fimicola</taxon>
    </lineage>
</organism>
<reference evidence="1" key="1">
    <citation type="submission" date="2020-10" db="EMBL/GenBank/DDBJ databases">
        <authorList>
            <person name="Gilroy R."/>
        </authorList>
    </citation>
    <scope>NUCLEOTIDE SEQUENCE</scope>
    <source>
        <strain evidence="1">F6-4510</strain>
    </source>
</reference>
<evidence type="ECO:0000313" key="2">
    <source>
        <dbReference type="Proteomes" id="UP000823611"/>
    </source>
</evidence>
<accession>A0A9D9DX80</accession>